<dbReference type="PANTHER" id="PTHR30153:SF2">
    <property type="entry name" value="REPLICATIVE DNA HELICASE"/>
    <property type="match status" value="1"/>
</dbReference>
<organism evidence="4 5">
    <name type="scientific">Streptococcus mitis</name>
    <dbReference type="NCBI Taxonomy" id="28037"/>
    <lineage>
        <taxon>Bacteria</taxon>
        <taxon>Bacillati</taxon>
        <taxon>Bacillota</taxon>
        <taxon>Bacilli</taxon>
        <taxon>Lactobacillales</taxon>
        <taxon>Streptococcaceae</taxon>
        <taxon>Streptococcus</taxon>
        <taxon>Streptococcus mitis group</taxon>
    </lineage>
</organism>
<accession>A0A150NIN5</accession>
<keyword evidence="4" id="KW-0067">ATP-binding</keyword>
<proteinExistence type="predicted"/>
<keyword evidence="4" id="KW-0347">Helicase</keyword>
<dbReference type="GO" id="GO:0005524">
    <property type="term" value="F:ATP binding"/>
    <property type="evidence" value="ECO:0007669"/>
    <property type="project" value="InterPro"/>
</dbReference>
<keyword evidence="4" id="KW-0378">Hydrolase</keyword>
<dbReference type="Gene3D" id="3.40.50.300">
    <property type="entry name" value="P-loop containing nucleotide triphosphate hydrolases"/>
    <property type="match status" value="1"/>
</dbReference>
<dbReference type="InterPro" id="IPR003593">
    <property type="entry name" value="AAA+_ATPase"/>
</dbReference>
<dbReference type="GO" id="GO:1990077">
    <property type="term" value="C:primosome complex"/>
    <property type="evidence" value="ECO:0007669"/>
    <property type="project" value="UniProtKB-KW"/>
</dbReference>
<comment type="caution">
    <text evidence="4">The sequence shown here is derived from an EMBL/GenBank/DDBJ whole genome shotgun (WGS) entry which is preliminary data.</text>
</comment>
<gene>
    <name evidence="4" type="ORF">SMI10712_01950</name>
</gene>
<dbReference type="InterPro" id="IPR027417">
    <property type="entry name" value="P-loop_NTPase"/>
</dbReference>
<dbReference type="GO" id="GO:0005829">
    <property type="term" value="C:cytosol"/>
    <property type="evidence" value="ECO:0007669"/>
    <property type="project" value="TreeGrafter"/>
</dbReference>
<reference evidence="4 5" key="1">
    <citation type="submission" date="2016-01" db="EMBL/GenBank/DDBJ databases">
        <title>Highly variable Streptococcus oralis are common among viridans streptococci isolated from primates.</title>
        <authorList>
            <person name="Denapaite D."/>
            <person name="Rieger M."/>
            <person name="Koendgen S."/>
            <person name="Brueckner R."/>
            <person name="Ochigava I."/>
            <person name="Kappeler P."/>
            <person name="Maetz-Rensing K."/>
            <person name="Leendertz F."/>
            <person name="Hakenbeck R."/>
        </authorList>
    </citation>
    <scope>NUCLEOTIDE SEQUENCE [LARGE SCALE GENOMIC DNA]</scope>
    <source>
        <strain evidence="4 5">10712</strain>
    </source>
</reference>
<dbReference type="Pfam" id="PF03796">
    <property type="entry name" value="DnaB_C"/>
    <property type="match status" value="1"/>
</dbReference>
<name>A0A150NIN5_STRMT</name>
<evidence type="ECO:0000256" key="2">
    <source>
        <dbReference type="SAM" id="MobiDB-lite"/>
    </source>
</evidence>
<dbReference type="GO" id="GO:0003678">
    <property type="term" value="F:DNA helicase activity"/>
    <property type="evidence" value="ECO:0007669"/>
    <property type="project" value="InterPro"/>
</dbReference>
<feature type="region of interest" description="Disordered" evidence="2">
    <location>
        <begin position="213"/>
        <end position="236"/>
    </location>
</feature>
<keyword evidence="4" id="KW-0547">Nucleotide-binding</keyword>
<evidence type="ECO:0000259" key="3">
    <source>
        <dbReference type="PROSITE" id="PS51199"/>
    </source>
</evidence>
<dbReference type="AlphaFoldDB" id="A0A150NIN5"/>
<feature type="domain" description="SF4 helicase" evidence="3">
    <location>
        <begin position="398"/>
        <end position="687"/>
    </location>
</feature>
<dbReference type="SUPFAM" id="SSF52540">
    <property type="entry name" value="P-loop containing nucleoside triphosphate hydrolases"/>
    <property type="match status" value="1"/>
</dbReference>
<protein>
    <submittedName>
        <fullName evidence="4">Replicative DNA helicase</fullName>
    </submittedName>
</protein>
<dbReference type="InterPro" id="IPR007694">
    <property type="entry name" value="DNA_helicase_DnaB-like_C"/>
</dbReference>
<dbReference type="GO" id="GO:0006269">
    <property type="term" value="P:DNA replication, synthesis of primer"/>
    <property type="evidence" value="ECO:0007669"/>
    <property type="project" value="UniProtKB-KW"/>
</dbReference>
<dbReference type="EMBL" id="LROT01000024">
    <property type="protein sequence ID" value="KYF33321.1"/>
    <property type="molecule type" value="Genomic_DNA"/>
</dbReference>
<dbReference type="PROSITE" id="PS51199">
    <property type="entry name" value="SF4_HELICASE"/>
    <property type="match status" value="1"/>
</dbReference>
<dbReference type="PATRIC" id="fig|28037.237.peg.1150"/>
<dbReference type="SMART" id="SM00382">
    <property type="entry name" value="AAA"/>
    <property type="match status" value="1"/>
</dbReference>
<evidence type="ECO:0000313" key="4">
    <source>
        <dbReference type="EMBL" id="KYF33321.1"/>
    </source>
</evidence>
<keyword evidence="1" id="KW-0639">Primosome</keyword>
<sequence length="694" mass="78889">MAIYYSKGYNIQLKQITDKSLMEWLADYEAPDLTGKETTKELKAKEVEYLISGKMSHPIRNDVNLLTRDAIMLDYDFKAKDEYKITAEELIRKVETALTGYNYAVFPSFSASEIEPRYHVIVPLDRPLGKEEYIYNFIKLAKLIGIPVDEMMLNWSQLIGLPVKTDNNKDLESKTITDKSDYHAEDVADLKSIYGVTEEKAISKFRQEQQKLLNPKKHKEPSQAPQEATGGSQRASERIPDEIALSMFKDYVEHDRANLEVYKNIVPVIQVLAKSVNEGIISNSVALECCEIMALGDEEWHKGNIQKLKRSLRGNIYIEYSFTDKFVIAVGNIEKYREHISLKPEVIEGLLAIDFEKDTLDTVDNKLLKHLSEEQKKQLYLNNSTEKQLESFLEAIKDENLVKPIPTGFKLLDETLNGGIKQGLYAIGAISSLGKTTLVHQIADNLAKDGHDVLFFSLEMDKSQMLSKSLSRLSYQIAEEEGRNTDKFALCHSDIVQAYKLKGKQVEMLDTAVDLYKANYARNIRYEYGAKSGEEIARVVDNHIKYTEKKPIVIVDFLQYVKGTKQDARMATNENVAILKDLVVKHGIPVILISSFNRSSYKTQASMESFKESGEIEYISDVLIGLQLKDCQGDADGIQTKIDEAKAKPIRSVELKLLKQRDGIATKTIDFEYKPRFNYFKEIGEVSDSEGLTY</sequence>
<evidence type="ECO:0000313" key="5">
    <source>
        <dbReference type="Proteomes" id="UP000075618"/>
    </source>
</evidence>
<dbReference type="Proteomes" id="UP000075618">
    <property type="component" value="Unassembled WGS sequence"/>
</dbReference>
<evidence type="ECO:0000256" key="1">
    <source>
        <dbReference type="ARBA" id="ARBA00022515"/>
    </source>
</evidence>
<feature type="compositionally biased region" description="Polar residues" evidence="2">
    <location>
        <begin position="223"/>
        <end position="234"/>
    </location>
</feature>
<dbReference type="PANTHER" id="PTHR30153">
    <property type="entry name" value="REPLICATIVE DNA HELICASE DNAB"/>
    <property type="match status" value="1"/>
</dbReference>